<evidence type="ECO:0000256" key="7">
    <source>
        <dbReference type="ARBA" id="ARBA00023121"/>
    </source>
</evidence>
<evidence type="ECO:0000256" key="2">
    <source>
        <dbReference type="ARBA" id="ARBA00022448"/>
    </source>
</evidence>
<keyword evidence="6" id="KW-0445">Lipid transport</keyword>
<evidence type="ECO:0000313" key="12">
    <source>
        <dbReference type="Proteomes" id="UP001217089"/>
    </source>
</evidence>
<keyword evidence="12" id="KW-1185">Reference proteome</keyword>
<dbReference type="PANTHER" id="PTHR13466:SF0">
    <property type="entry name" value="SMP-LTD DOMAIN-CONTAINING PROTEIN"/>
    <property type="match status" value="1"/>
</dbReference>
<dbReference type="Pfam" id="PF10296">
    <property type="entry name" value="MMM1"/>
    <property type="match status" value="1"/>
</dbReference>
<evidence type="ECO:0000256" key="6">
    <source>
        <dbReference type="ARBA" id="ARBA00023055"/>
    </source>
</evidence>
<evidence type="ECO:0000256" key="3">
    <source>
        <dbReference type="ARBA" id="ARBA00022692"/>
    </source>
</evidence>
<feature type="region of interest" description="Disordered" evidence="9">
    <location>
        <begin position="364"/>
        <end position="413"/>
    </location>
</feature>
<feature type="region of interest" description="Disordered" evidence="9">
    <location>
        <begin position="170"/>
        <end position="210"/>
    </location>
</feature>
<organism evidence="11 12">
    <name type="scientific">Tegillarca granosa</name>
    <name type="common">Malaysian cockle</name>
    <name type="synonym">Anadara granosa</name>
    <dbReference type="NCBI Taxonomy" id="220873"/>
    <lineage>
        <taxon>Eukaryota</taxon>
        <taxon>Metazoa</taxon>
        <taxon>Spiralia</taxon>
        <taxon>Lophotrochozoa</taxon>
        <taxon>Mollusca</taxon>
        <taxon>Bivalvia</taxon>
        <taxon>Autobranchia</taxon>
        <taxon>Pteriomorphia</taxon>
        <taxon>Arcoida</taxon>
        <taxon>Arcoidea</taxon>
        <taxon>Arcidae</taxon>
        <taxon>Tegillarca</taxon>
    </lineage>
</organism>
<dbReference type="PANTHER" id="PTHR13466">
    <property type="entry name" value="TEX2 PROTEIN-RELATED"/>
    <property type="match status" value="1"/>
</dbReference>
<evidence type="ECO:0000256" key="8">
    <source>
        <dbReference type="ARBA" id="ARBA00023136"/>
    </source>
</evidence>
<protein>
    <recommendedName>
        <fullName evidence="10">SMP-LTD domain-containing protein</fullName>
    </recommendedName>
</protein>
<proteinExistence type="predicted"/>
<dbReference type="InterPro" id="IPR019411">
    <property type="entry name" value="MMM1_dom"/>
</dbReference>
<accession>A0ABQ9FMD5</accession>
<keyword evidence="5" id="KW-1133">Transmembrane helix</keyword>
<name>A0ABQ9FMD5_TEGGR</name>
<comment type="caution">
    <text evidence="11">The sequence shown here is derived from an EMBL/GenBank/DDBJ whole genome shotgun (WGS) entry which is preliminary data.</text>
</comment>
<sequence length="548" mass="63478">MKMKQHGWMNEISHYNPDNYHINKTHSINIHLEDTILRLRRPKINIPKRAMWDEPFIQTPKFIHQRHYDLKDSRVFLLPPGLVKKRIWSKKYPICIALANTSLKKEDLDKEKTPDTDEGFEIITEQKCDIGVLYLFARTCREKEDWYKRFDAASKGKPLPNHLAEIQRSLNTKQQHHKKSSSNGNLKHQRHGSTDSTSSTSSSSPTHEGEYCLSNEQNMELFGKYMGRLMPKEFQTHTSPGHDNKNTDSLNVISHHYKIDCEFQLLWLNALIGRCCWDFLHQKYWADKIMDKLQKKLAKIHIPYFIEELKITNIDLGNEMPVIRRANKPYIDEDGFWVDLDVNYEGGFEMTIETKVNLMKLTENKPHKATQQQDISKERSAITNSDEEDSAESSTDEEEDQSTAGAEEGASGGRASKKILNFLDKVTQSKYFKSATEMKYIKKAMEEVSNTPLVLAVELRYLSGTLAINIPPPPSDRFWYGFRSNPKLTLVAKPKVGARQVTVTHITEWIEKKLSIEFQRTFVLPNMDDQVVPVLTQFLPQETDVEFN</sequence>
<keyword evidence="7" id="KW-0446">Lipid-binding</keyword>
<reference evidence="11 12" key="1">
    <citation type="submission" date="2022-12" db="EMBL/GenBank/DDBJ databases">
        <title>Chromosome-level genome of Tegillarca granosa.</title>
        <authorList>
            <person name="Kim J."/>
        </authorList>
    </citation>
    <scope>NUCLEOTIDE SEQUENCE [LARGE SCALE GENOMIC DNA]</scope>
    <source>
        <strain evidence="11">Teg-2019</strain>
        <tissue evidence="11">Adductor muscle</tissue>
    </source>
</reference>
<keyword evidence="4" id="KW-0256">Endoplasmic reticulum</keyword>
<dbReference type="InterPro" id="IPR031468">
    <property type="entry name" value="SMP_LBD"/>
</dbReference>
<evidence type="ECO:0000256" key="4">
    <source>
        <dbReference type="ARBA" id="ARBA00022824"/>
    </source>
</evidence>
<comment type="subcellular location">
    <subcellularLocation>
        <location evidence="1">Endoplasmic reticulum membrane</location>
    </subcellularLocation>
</comment>
<evidence type="ECO:0000313" key="11">
    <source>
        <dbReference type="EMBL" id="KAJ8317881.1"/>
    </source>
</evidence>
<dbReference type="PROSITE" id="PS51847">
    <property type="entry name" value="SMP"/>
    <property type="match status" value="1"/>
</dbReference>
<evidence type="ECO:0000259" key="10">
    <source>
        <dbReference type="PROSITE" id="PS51847"/>
    </source>
</evidence>
<dbReference type="Proteomes" id="UP001217089">
    <property type="component" value="Unassembled WGS sequence"/>
</dbReference>
<keyword evidence="3" id="KW-0812">Transmembrane</keyword>
<keyword evidence="2" id="KW-0813">Transport</keyword>
<keyword evidence="8" id="KW-0472">Membrane</keyword>
<gene>
    <name evidence="11" type="ORF">KUTeg_002972</name>
</gene>
<dbReference type="CDD" id="cd21675">
    <property type="entry name" value="SMP_TEX2"/>
    <property type="match status" value="1"/>
</dbReference>
<feature type="domain" description="SMP-LTD" evidence="10">
    <location>
        <begin position="261"/>
        <end position="533"/>
    </location>
</feature>
<evidence type="ECO:0000256" key="1">
    <source>
        <dbReference type="ARBA" id="ARBA00004586"/>
    </source>
</evidence>
<evidence type="ECO:0000256" key="5">
    <source>
        <dbReference type="ARBA" id="ARBA00022989"/>
    </source>
</evidence>
<feature type="compositionally biased region" description="Low complexity" evidence="9">
    <location>
        <begin position="194"/>
        <end position="206"/>
    </location>
</feature>
<evidence type="ECO:0000256" key="9">
    <source>
        <dbReference type="SAM" id="MobiDB-lite"/>
    </source>
</evidence>
<dbReference type="EMBL" id="JARBDR010000214">
    <property type="protein sequence ID" value="KAJ8317881.1"/>
    <property type="molecule type" value="Genomic_DNA"/>
</dbReference>
<feature type="compositionally biased region" description="Acidic residues" evidence="9">
    <location>
        <begin position="385"/>
        <end position="401"/>
    </location>
</feature>